<dbReference type="EMBL" id="CP051680">
    <property type="protein sequence ID" value="QJD84056.1"/>
    <property type="molecule type" value="Genomic_DNA"/>
</dbReference>
<keyword evidence="4" id="KW-0804">Transcription</keyword>
<evidence type="ECO:0000256" key="1">
    <source>
        <dbReference type="ARBA" id="ARBA00022491"/>
    </source>
</evidence>
<evidence type="ECO:0000259" key="5">
    <source>
        <dbReference type="PROSITE" id="PS50932"/>
    </source>
</evidence>
<keyword evidence="7" id="KW-1185">Reference proteome</keyword>
<dbReference type="GO" id="GO:0000976">
    <property type="term" value="F:transcription cis-regulatory region binding"/>
    <property type="evidence" value="ECO:0007669"/>
    <property type="project" value="TreeGrafter"/>
</dbReference>
<evidence type="ECO:0000313" key="6">
    <source>
        <dbReference type="EMBL" id="QJD84056.1"/>
    </source>
</evidence>
<dbReference type="CDD" id="cd06291">
    <property type="entry name" value="PBP1_Qymf-like"/>
    <property type="match status" value="1"/>
</dbReference>
<sequence>MATIKDIADKVGVTVTSVSRVLNNRGYISETLKKRVQEAMEELNYQPNEVARSLIRKKSNIIGLIIPDVSHPFFGEVTKYIEYYADKNGYKLLLCNSKLNKLKEKEYINMLKGSQVDGIIMGSHTMDTKDYTSIKLPMVTLDRQITDTIPYISSDNYKGGELATNLLIKKGCKKIAHISGNLHLNLLAKLRHDAFKNVITNKGIEHIVLQTELNGFNYDEYEQLVSSMFQEHPDIDGVFASSDIIAAQVLKECYRIGKSVPQDMKIVGYDGIQLGQLITPGITTIKQPTKEIGKMAVRLIIEQIEGQDVLKENILPVKLIERQST</sequence>
<dbReference type="InterPro" id="IPR046335">
    <property type="entry name" value="LacI/GalR-like_sensor"/>
</dbReference>
<dbReference type="PROSITE" id="PS00356">
    <property type="entry name" value="HTH_LACI_1"/>
    <property type="match status" value="1"/>
</dbReference>
<proteinExistence type="predicted"/>
<dbReference type="Proteomes" id="UP000502248">
    <property type="component" value="Chromosome"/>
</dbReference>
<dbReference type="RefSeq" id="WP_169280341.1">
    <property type="nucleotide sequence ID" value="NZ_CP051680.1"/>
</dbReference>
<dbReference type="Pfam" id="PF00356">
    <property type="entry name" value="LacI"/>
    <property type="match status" value="1"/>
</dbReference>
<dbReference type="GO" id="GO:0003700">
    <property type="term" value="F:DNA-binding transcription factor activity"/>
    <property type="evidence" value="ECO:0007669"/>
    <property type="project" value="TreeGrafter"/>
</dbReference>
<dbReference type="Pfam" id="PF13377">
    <property type="entry name" value="Peripla_BP_3"/>
    <property type="match status" value="1"/>
</dbReference>
<dbReference type="PANTHER" id="PTHR30146">
    <property type="entry name" value="LACI-RELATED TRANSCRIPTIONAL REPRESSOR"/>
    <property type="match status" value="1"/>
</dbReference>
<evidence type="ECO:0000256" key="4">
    <source>
        <dbReference type="ARBA" id="ARBA00023163"/>
    </source>
</evidence>
<dbReference type="InterPro" id="IPR028082">
    <property type="entry name" value="Peripla_BP_I"/>
</dbReference>
<dbReference type="SUPFAM" id="SSF53822">
    <property type="entry name" value="Periplasmic binding protein-like I"/>
    <property type="match status" value="1"/>
</dbReference>
<dbReference type="InterPro" id="IPR010982">
    <property type="entry name" value="Lambda_DNA-bd_dom_sf"/>
</dbReference>
<dbReference type="CDD" id="cd01392">
    <property type="entry name" value="HTH_LacI"/>
    <property type="match status" value="1"/>
</dbReference>
<dbReference type="KEGG" id="cheb:HH215_13250"/>
<dbReference type="SUPFAM" id="SSF47413">
    <property type="entry name" value="lambda repressor-like DNA-binding domains"/>
    <property type="match status" value="1"/>
</dbReference>
<dbReference type="AlphaFoldDB" id="A0A7Z2VIU4"/>
<keyword evidence="2" id="KW-0805">Transcription regulation</keyword>
<reference evidence="6 7" key="1">
    <citation type="submission" date="2020-04" db="EMBL/GenBank/DDBJ databases">
        <title>Genome sequencing of novel species.</title>
        <authorList>
            <person name="Heo J."/>
            <person name="Kim S.-J."/>
            <person name="Kim J.-S."/>
            <person name="Hong S.-B."/>
            <person name="Kwon S.-W."/>
        </authorList>
    </citation>
    <scope>NUCLEOTIDE SEQUENCE [LARGE SCALE GENOMIC DNA]</scope>
    <source>
        <strain evidence="6 7">MFER-1</strain>
    </source>
</reference>
<protein>
    <submittedName>
        <fullName evidence="6">LacI family transcriptional regulator</fullName>
    </submittedName>
</protein>
<gene>
    <name evidence="6" type="ORF">HH215_13250</name>
</gene>
<evidence type="ECO:0000256" key="3">
    <source>
        <dbReference type="ARBA" id="ARBA00023125"/>
    </source>
</evidence>
<accession>A0A7Z2VIU4</accession>
<keyword evidence="1" id="KW-0678">Repressor</keyword>
<dbReference type="PANTHER" id="PTHR30146:SF95">
    <property type="entry name" value="RIBOSE OPERON REPRESSOR"/>
    <property type="match status" value="1"/>
</dbReference>
<dbReference type="InterPro" id="IPR000843">
    <property type="entry name" value="HTH_LacI"/>
</dbReference>
<dbReference type="Gene3D" id="1.10.260.40">
    <property type="entry name" value="lambda repressor-like DNA-binding domains"/>
    <property type="match status" value="1"/>
</dbReference>
<evidence type="ECO:0000256" key="2">
    <source>
        <dbReference type="ARBA" id="ARBA00023015"/>
    </source>
</evidence>
<feature type="domain" description="HTH lacI-type" evidence="5">
    <location>
        <begin position="2"/>
        <end position="56"/>
    </location>
</feature>
<organism evidence="6 7">
    <name type="scientific">Cohnella herbarum</name>
    <dbReference type="NCBI Taxonomy" id="2728023"/>
    <lineage>
        <taxon>Bacteria</taxon>
        <taxon>Bacillati</taxon>
        <taxon>Bacillota</taxon>
        <taxon>Bacilli</taxon>
        <taxon>Bacillales</taxon>
        <taxon>Paenibacillaceae</taxon>
        <taxon>Cohnella</taxon>
    </lineage>
</organism>
<dbReference type="SMART" id="SM00354">
    <property type="entry name" value="HTH_LACI"/>
    <property type="match status" value="1"/>
</dbReference>
<keyword evidence="3" id="KW-0238">DNA-binding</keyword>
<dbReference type="Gene3D" id="3.40.50.2300">
    <property type="match status" value="2"/>
</dbReference>
<evidence type="ECO:0000313" key="7">
    <source>
        <dbReference type="Proteomes" id="UP000502248"/>
    </source>
</evidence>
<dbReference type="PROSITE" id="PS50932">
    <property type="entry name" value="HTH_LACI_2"/>
    <property type="match status" value="1"/>
</dbReference>
<name>A0A7Z2VIU4_9BACL</name>